<dbReference type="SUPFAM" id="SSF53167">
    <property type="entry name" value="Purine and uridine phosphorylases"/>
    <property type="match status" value="1"/>
</dbReference>
<dbReference type="InterPro" id="IPR000845">
    <property type="entry name" value="Nucleoside_phosphorylase_d"/>
</dbReference>
<dbReference type="RefSeq" id="WP_072559877.1">
    <property type="nucleotide sequence ID" value="NZ_CP018154.1"/>
</dbReference>
<protein>
    <recommendedName>
        <fullName evidence="1">Nucleoside phosphorylase domain-containing protein</fullName>
    </recommendedName>
</protein>
<dbReference type="InterPro" id="IPR035994">
    <property type="entry name" value="Nucleoside_phosphorylase_sf"/>
</dbReference>
<gene>
    <name evidence="2" type="ORF">LPB140_11005</name>
</gene>
<accession>A0A1L3JDL6</accession>
<dbReference type="GO" id="GO:0008782">
    <property type="term" value="F:adenosylhomocysteine nucleosidase activity"/>
    <property type="evidence" value="ECO:0007669"/>
    <property type="project" value="TreeGrafter"/>
</dbReference>
<sequence length="220" mass="23264">MQNIAIIAALPEEADAIFENQGSIVDTAPLPIRLVKINDINIHIATCGIGKVHASIAATFMIGAYLPGLIIMTGTCGNIAALPDGAYWISGAQQHDYGTLRSSGMTRYRGGTWPMGEPKNVAFTPMDKPKSLNIADAVIGTGDMFVSCPDHAQILRDAGIELVDMEVAAMAQVAHAFNIPWAAVKAISDNANDDSPSAFRANLHRAAKAAAIEVEKVVIL</sequence>
<dbReference type="KEGG" id="sphl:LPB140_11005"/>
<dbReference type="GO" id="GO:0019284">
    <property type="term" value="P:L-methionine salvage from S-adenosylmethionine"/>
    <property type="evidence" value="ECO:0007669"/>
    <property type="project" value="TreeGrafter"/>
</dbReference>
<dbReference type="EMBL" id="CP018154">
    <property type="protein sequence ID" value="APG63225.1"/>
    <property type="molecule type" value="Genomic_DNA"/>
</dbReference>
<dbReference type="GO" id="GO:0008930">
    <property type="term" value="F:methylthioadenosine nucleosidase activity"/>
    <property type="evidence" value="ECO:0007669"/>
    <property type="project" value="TreeGrafter"/>
</dbReference>
<name>A0A1L3JDL6_9SPHN</name>
<dbReference type="Pfam" id="PF01048">
    <property type="entry name" value="PNP_UDP_1"/>
    <property type="match status" value="1"/>
</dbReference>
<dbReference type="AlphaFoldDB" id="A0A1L3JDL6"/>
<dbReference type="CDD" id="cd09008">
    <property type="entry name" value="MTAN"/>
    <property type="match status" value="1"/>
</dbReference>
<dbReference type="Gene3D" id="3.40.50.1580">
    <property type="entry name" value="Nucleoside phosphorylase domain"/>
    <property type="match status" value="1"/>
</dbReference>
<evidence type="ECO:0000313" key="3">
    <source>
        <dbReference type="Proteomes" id="UP000242561"/>
    </source>
</evidence>
<reference evidence="2 3" key="1">
    <citation type="submission" date="2016-11" db="EMBL/GenBank/DDBJ databases">
        <title>Sphingorhabdus sp. LPB0140, isolated from marine environment.</title>
        <authorList>
            <person name="Kim E."/>
            <person name="Yi H."/>
        </authorList>
    </citation>
    <scope>NUCLEOTIDE SEQUENCE [LARGE SCALE GENOMIC DNA]</scope>
    <source>
        <strain evidence="2 3">LPB0140</strain>
    </source>
</reference>
<dbReference type="PANTHER" id="PTHR46832:SF1">
    <property type="entry name" value="5'-METHYLTHIOADENOSINE_S-ADENOSYLHOMOCYSTEINE NUCLEOSIDASE"/>
    <property type="match status" value="1"/>
</dbReference>
<feature type="domain" description="Nucleoside phosphorylase" evidence="1">
    <location>
        <begin position="4"/>
        <end position="218"/>
    </location>
</feature>
<proteinExistence type="predicted"/>
<dbReference type="Proteomes" id="UP000242561">
    <property type="component" value="Chromosome"/>
</dbReference>
<dbReference type="GO" id="GO:0009116">
    <property type="term" value="P:nucleoside metabolic process"/>
    <property type="evidence" value="ECO:0007669"/>
    <property type="project" value="InterPro"/>
</dbReference>
<dbReference type="STRING" id="1913578.LPB140_11005"/>
<keyword evidence="3" id="KW-1185">Reference proteome</keyword>
<dbReference type="PANTHER" id="PTHR46832">
    <property type="entry name" value="5'-METHYLTHIOADENOSINE/S-ADENOSYLHOMOCYSTEINE NUCLEOSIDASE"/>
    <property type="match status" value="1"/>
</dbReference>
<organism evidence="2 3">
    <name type="scientific">Sphingorhabdus lutea</name>
    <dbReference type="NCBI Taxonomy" id="1913578"/>
    <lineage>
        <taxon>Bacteria</taxon>
        <taxon>Pseudomonadati</taxon>
        <taxon>Pseudomonadota</taxon>
        <taxon>Alphaproteobacteria</taxon>
        <taxon>Sphingomonadales</taxon>
        <taxon>Sphingomonadaceae</taxon>
        <taxon>Sphingorhabdus</taxon>
    </lineage>
</organism>
<evidence type="ECO:0000259" key="1">
    <source>
        <dbReference type="Pfam" id="PF01048"/>
    </source>
</evidence>
<dbReference type="OrthoDB" id="7449394at2"/>
<evidence type="ECO:0000313" key="2">
    <source>
        <dbReference type="EMBL" id="APG63225.1"/>
    </source>
</evidence>
<dbReference type="GO" id="GO:0005829">
    <property type="term" value="C:cytosol"/>
    <property type="evidence" value="ECO:0007669"/>
    <property type="project" value="TreeGrafter"/>
</dbReference>